<dbReference type="InterPro" id="IPR000944">
    <property type="entry name" value="Tscrpt_reg_Rrf2"/>
</dbReference>
<dbReference type="RefSeq" id="WP_052590014.1">
    <property type="nucleotide sequence ID" value="NZ_CP011112.1"/>
</dbReference>
<dbReference type="EMBL" id="CP011112">
    <property type="protein sequence ID" value="AKU15222.1"/>
    <property type="molecule type" value="Genomic_DNA"/>
</dbReference>
<accession>A0A0K1JET9</accession>
<dbReference type="STRING" id="571913.VV02_04005"/>
<dbReference type="InterPro" id="IPR036388">
    <property type="entry name" value="WH-like_DNA-bd_sf"/>
</dbReference>
<dbReference type="GO" id="GO:0003700">
    <property type="term" value="F:DNA-binding transcription factor activity"/>
    <property type="evidence" value="ECO:0007669"/>
    <property type="project" value="TreeGrafter"/>
</dbReference>
<dbReference type="SUPFAM" id="SSF46785">
    <property type="entry name" value="Winged helix' DNA-binding domain"/>
    <property type="match status" value="1"/>
</dbReference>
<proteinExistence type="predicted"/>
<evidence type="ECO:0000313" key="1">
    <source>
        <dbReference type="EMBL" id="AKU15222.1"/>
    </source>
</evidence>
<dbReference type="GO" id="GO:0005829">
    <property type="term" value="C:cytosol"/>
    <property type="evidence" value="ECO:0007669"/>
    <property type="project" value="TreeGrafter"/>
</dbReference>
<dbReference type="AlphaFoldDB" id="A0A0K1JET9"/>
<sequence>MSANSRLTMAVHCLCWLELARRRGRTPLTSEEVAASLATNPVVVRRLLGELRRAGLVTASRGPGAGWSMTRPVEDVTMLDVHRALGEGPPFALHRNEPNQECPVGRGVRPALGEIYAGVDAALERELAAHTIEQVLESTLIASNSTSTPIE</sequence>
<organism evidence="1 2">
    <name type="scientific">Luteipulveratus mongoliensis</name>
    <dbReference type="NCBI Taxonomy" id="571913"/>
    <lineage>
        <taxon>Bacteria</taxon>
        <taxon>Bacillati</taxon>
        <taxon>Actinomycetota</taxon>
        <taxon>Actinomycetes</taxon>
        <taxon>Micrococcales</taxon>
        <taxon>Dermacoccaceae</taxon>
        <taxon>Luteipulveratus</taxon>
    </lineage>
</organism>
<dbReference type="Proteomes" id="UP000066480">
    <property type="component" value="Chromosome"/>
</dbReference>
<evidence type="ECO:0000313" key="2">
    <source>
        <dbReference type="Proteomes" id="UP000066480"/>
    </source>
</evidence>
<gene>
    <name evidence="1" type="ORF">VV02_04005</name>
</gene>
<protein>
    <submittedName>
        <fullName evidence="1">Rrf2 family transcriptional regulator</fullName>
    </submittedName>
</protein>
<dbReference type="PANTHER" id="PTHR33221:SF15">
    <property type="entry name" value="HTH-TYPE TRANSCRIPTIONAL REGULATOR YWGB-RELATED"/>
    <property type="match status" value="1"/>
</dbReference>
<reference evidence="1 2" key="1">
    <citation type="submission" date="2015-03" db="EMBL/GenBank/DDBJ databases">
        <title>Luteipulveratus halotolerans sp. nov., a novel actinobacterium (Dermacoccaceae) from Sarawak, Malaysia.</title>
        <authorList>
            <person name="Juboi H."/>
            <person name="Basik A."/>
            <person name="Shamsul S.S."/>
            <person name="Arnold P."/>
            <person name="Schmitt E.K."/>
            <person name="Sanglier J.-J."/>
            <person name="Yeo T."/>
        </authorList>
    </citation>
    <scope>NUCLEOTIDE SEQUENCE [LARGE SCALE GENOMIC DNA]</scope>
    <source>
        <strain evidence="1 2">MN07-A0370</strain>
    </source>
</reference>
<name>A0A0K1JET9_9MICO</name>
<dbReference type="InterPro" id="IPR036390">
    <property type="entry name" value="WH_DNA-bd_sf"/>
</dbReference>
<dbReference type="PROSITE" id="PS51197">
    <property type="entry name" value="HTH_RRF2_2"/>
    <property type="match status" value="1"/>
</dbReference>
<dbReference type="PANTHER" id="PTHR33221">
    <property type="entry name" value="WINGED HELIX-TURN-HELIX TRANSCRIPTIONAL REGULATOR, RRF2 FAMILY"/>
    <property type="match status" value="1"/>
</dbReference>
<keyword evidence="2" id="KW-1185">Reference proteome</keyword>
<dbReference type="Pfam" id="PF02082">
    <property type="entry name" value="Rrf2"/>
    <property type="match status" value="1"/>
</dbReference>
<dbReference type="Gene3D" id="1.10.10.10">
    <property type="entry name" value="Winged helix-like DNA-binding domain superfamily/Winged helix DNA-binding domain"/>
    <property type="match status" value="1"/>
</dbReference>
<dbReference type="OrthoDB" id="9800506at2"/>
<dbReference type="KEGG" id="lmoi:VV02_04005"/>